<gene>
    <name evidence="4" type="ORF">D7I43_08065</name>
</gene>
<evidence type="ECO:0000256" key="1">
    <source>
        <dbReference type="ARBA" id="ARBA00022527"/>
    </source>
</evidence>
<organism evidence="4 5">
    <name type="scientific">Micromonospora globbae</name>
    <dbReference type="NCBI Taxonomy" id="1894969"/>
    <lineage>
        <taxon>Bacteria</taxon>
        <taxon>Bacillati</taxon>
        <taxon>Actinomycetota</taxon>
        <taxon>Actinomycetes</taxon>
        <taxon>Micromonosporales</taxon>
        <taxon>Micromonosporaceae</taxon>
        <taxon>Micromonospora</taxon>
    </lineage>
</organism>
<dbReference type="SUPFAM" id="SSF55874">
    <property type="entry name" value="ATPase domain of HSP90 chaperone/DNA topoisomerase II/histidine kinase"/>
    <property type="match status" value="1"/>
</dbReference>
<dbReference type="AlphaFoldDB" id="A0A420F3Z0"/>
<dbReference type="OrthoDB" id="4088450at2"/>
<dbReference type="InterPro" id="IPR050267">
    <property type="entry name" value="Anti-sigma-factor_SerPK"/>
</dbReference>
<dbReference type="EMBL" id="RAQQ01000005">
    <property type="protein sequence ID" value="RKF27650.1"/>
    <property type="molecule type" value="Genomic_DNA"/>
</dbReference>
<dbReference type="PANTHER" id="PTHR35526:SF3">
    <property type="entry name" value="ANTI-SIGMA-F FACTOR RSBW"/>
    <property type="match status" value="1"/>
</dbReference>
<evidence type="ECO:0000313" key="4">
    <source>
        <dbReference type="EMBL" id="RKF27650.1"/>
    </source>
</evidence>
<name>A0A420F3Z0_9ACTN</name>
<dbReference type="GO" id="GO:0004674">
    <property type="term" value="F:protein serine/threonine kinase activity"/>
    <property type="evidence" value="ECO:0007669"/>
    <property type="project" value="UniProtKB-KW"/>
</dbReference>
<proteinExistence type="predicted"/>
<accession>A0A420F3Z0</accession>
<dbReference type="Pfam" id="PF13581">
    <property type="entry name" value="HATPase_c_2"/>
    <property type="match status" value="1"/>
</dbReference>
<dbReference type="RefSeq" id="WP_120327793.1">
    <property type="nucleotide sequence ID" value="NZ_RAQQ01000005.1"/>
</dbReference>
<dbReference type="Proteomes" id="UP000285744">
    <property type="component" value="Unassembled WGS sequence"/>
</dbReference>
<dbReference type="CDD" id="cd16936">
    <property type="entry name" value="HATPase_RsbW-like"/>
    <property type="match status" value="1"/>
</dbReference>
<keyword evidence="1" id="KW-0723">Serine/threonine-protein kinase</keyword>
<dbReference type="NCBIfam" id="NF041045">
    <property type="entry name" value="RsbA_anti_sig"/>
    <property type="match status" value="1"/>
</dbReference>
<dbReference type="InterPro" id="IPR036890">
    <property type="entry name" value="HATPase_C_sf"/>
</dbReference>
<keyword evidence="4" id="KW-0808">Transferase</keyword>
<dbReference type="InterPro" id="IPR025847">
    <property type="entry name" value="MEDS_domain"/>
</dbReference>
<sequence>MRTGAAAGHQGYFHEAVRYDSDEEFLAVVVPFLRGGIEAGEPTFVALGERTADLVRRALPAGSDVEFLSGSGMYARPTAAIRSYRRLLADRTAAGAAQIRIIGELPPVAFGATWDWWARYESAINHAYDDYPLWSMCAYDNRTTPPHVLDEVARTHPRFATPDGRHPPSPAYTEPAVYLREERAAPPDPLQATPPLVELTDPTAAQARAAVEAVGRGVLPRDDVDDLIVAVSETVSNALRHGCPPVRLRLWTGPDRIVATVSDCGDGPKDPFAGLLPAGTGVTGGLGLWITYQSCNHVSLQRGAAGFTLRLTAGNPH</sequence>
<evidence type="ECO:0000259" key="3">
    <source>
        <dbReference type="Pfam" id="PF14417"/>
    </source>
</evidence>
<dbReference type="Gene3D" id="3.30.565.10">
    <property type="entry name" value="Histidine kinase-like ATPase, C-terminal domain"/>
    <property type="match status" value="1"/>
</dbReference>
<dbReference type="PANTHER" id="PTHR35526">
    <property type="entry name" value="ANTI-SIGMA-F FACTOR RSBW-RELATED"/>
    <property type="match status" value="1"/>
</dbReference>
<feature type="domain" description="Histidine kinase/HSP90-like ATPase" evidence="2">
    <location>
        <begin position="203"/>
        <end position="312"/>
    </location>
</feature>
<comment type="caution">
    <text evidence="4">The sequence shown here is derived from an EMBL/GenBank/DDBJ whole genome shotgun (WGS) entry which is preliminary data.</text>
</comment>
<dbReference type="Pfam" id="PF14417">
    <property type="entry name" value="MEDS"/>
    <property type="match status" value="1"/>
</dbReference>
<keyword evidence="4" id="KW-0418">Kinase</keyword>
<reference evidence="4 5" key="1">
    <citation type="journal article" date="2018" name="Int. J. Syst. Evol. Microbiol.">
        <title>Micromonospora globbae sp. nov., an endophytic actinomycete isolated from roots of Globba winitii C. H. Wright.</title>
        <authorList>
            <person name="Kuncharoen N."/>
            <person name="Pittayakhajonwut P."/>
            <person name="Tanasupawat S."/>
        </authorList>
    </citation>
    <scope>NUCLEOTIDE SEQUENCE [LARGE SCALE GENOMIC DNA]</scope>
    <source>
        <strain evidence="4 5">WPS1-2</strain>
    </source>
</reference>
<evidence type="ECO:0000313" key="5">
    <source>
        <dbReference type="Proteomes" id="UP000285744"/>
    </source>
</evidence>
<protein>
    <submittedName>
        <fullName evidence="4">Sensor histidine kinase</fullName>
    </submittedName>
</protein>
<dbReference type="InterPro" id="IPR047718">
    <property type="entry name" value="RsbA-like_anti_sig"/>
</dbReference>
<dbReference type="InterPro" id="IPR003594">
    <property type="entry name" value="HATPase_dom"/>
</dbReference>
<feature type="domain" description="MEDS" evidence="3">
    <location>
        <begin position="14"/>
        <end position="157"/>
    </location>
</feature>
<evidence type="ECO:0000259" key="2">
    <source>
        <dbReference type="Pfam" id="PF13581"/>
    </source>
</evidence>